<dbReference type="Gene3D" id="1.10.510.10">
    <property type="entry name" value="Transferase(Phosphotransferase) domain 1"/>
    <property type="match status" value="1"/>
</dbReference>
<dbReference type="PANTHER" id="PTHR38248:SF2">
    <property type="entry name" value="FUNK1 11"/>
    <property type="match status" value="1"/>
</dbReference>
<dbReference type="PROSITE" id="PS00109">
    <property type="entry name" value="PROTEIN_KINASE_TYR"/>
    <property type="match status" value="1"/>
</dbReference>
<keyword evidence="3" id="KW-1185">Reference proteome</keyword>
<feature type="domain" description="Protein kinase" evidence="1">
    <location>
        <begin position="1"/>
        <end position="195"/>
    </location>
</feature>
<dbReference type="InterPro" id="IPR008266">
    <property type="entry name" value="Tyr_kinase_AS"/>
</dbReference>
<dbReference type="STRING" id="50990.A0A4Y7PWE7"/>
<dbReference type="AlphaFoldDB" id="A0A4Y7PWE7"/>
<sequence length="195" mass="22759">EIRDHVRMVISPFGSHIYQFRSKKELLHAFIDVIKAHRDLYHEKKIRHRDISLRNILLSEDEDQSVESCRPGLLIDLDFAIKMSDISRRSFLTNLRQGTLPFMAAAILMEKKTHDADHDLESFFYAFCWICITREGPGRSRKGFKFERSSLTLWSGEPHDTPHQMGFKKLGTVLSASTFEDTIIADFHPYFDDLR</sequence>
<feature type="non-terminal residue" evidence="2">
    <location>
        <position position="195"/>
    </location>
</feature>
<evidence type="ECO:0000259" key="1">
    <source>
        <dbReference type="PROSITE" id="PS50011"/>
    </source>
</evidence>
<gene>
    <name evidence="2" type="ORF">BD410DRAFT_693468</name>
</gene>
<dbReference type="GO" id="GO:0004672">
    <property type="term" value="F:protein kinase activity"/>
    <property type="evidence" value="ECO:0007669"/>
    <property type="project" value="InterPro"/>
</dbReference>
<evidence type="ECO:0000313" key="2">
    <source>
        <dbReference type="EMBL" id="TDL18860.1"/>
    </source>
</evidence>
<reference evidence="2 3" key="1">
    <citation type="submission" date="2018-06" db="EMBL/GenBank/DDBJ databases">
        <title>A transcriptomic atlas of mushroom development highlights an independent origin of complex multicellularity.</title>
        <authorList>
            <consortium name="DOE Joint Genome Institute"/>
            <person name="Krizsan K."/>
            <person name="Almasi E."/>
            <person name="Merenyi Z."/>
            <person name="Sahu N."/>
            <person name="Viragh M."/>
            <person name="Koszo T."/>
            <person name="Mondo S."/>
            <person name="Kiss B."/>
            <person name="Balint B."/>
            <person name="Kues U."/>
            <person name="Barry K."/>
            <person name="Hegedus J.C."/>
            <person name="Henrissat B."/>
            <person name="Johnson J."/>
            <person name="Lipzen A."/>
            <person name="Ohm R."/>
            <person name="Nagy I."/>
            <person name="Pangilinan J."/>
            <person name="Yan J."/>
            <person name="Xiong Y."/>
            <person name="Grigoriev I.V."/>
            <person name="Hibbett D.S."/>
            <person name="Nagy L.G."/>
        </authorList>
    </citation>
    <scope>NUCLEOTIDE SEQUENCE [LARGE SCALE GENOMIC DNA]</scope>
    <source>
        <strain evidence="2 3">SZMC22713</strain>
    </source>
</reference>
<dbReference type="Pfam" id="PF17667">
    <property type="entry name" value="Pkinase_fungal"/>
    <property type="match status" value="1"/>
</dbReference>
<evidence type="ECO:0000313" key="3">
    <source>
        <dbReference type="Proteomes" id="UP000294933"/>
    </source>
</evidence>
<dbReference type="SUPFAM" id="SSF56112">
    <property type="entry name" value="Protein kinase-like (PK-like)"/>
    <property type="match status" value="1"/>
</dbReference>
<dbReference type="EMBL" id="ML170203">
    <property type="protein sequence ID" value="TDL18860.1"/>
    <property type="molecule type" value="Genomic_DNA"/>
</dbReference>
<dbReference type="PROSITE" id="PS50011">
    <property type="entry name" value="PROTEIN_KINASE_DOM"/>
    <property type="match status" value="1"/>
</dbReference>
<proteinExistence type="predicted"/>
<dbReference type="VEuPathDB" id="FungiDB:BD410DRAFT_693468"/>
<dbReference type="GO" id="GO:0005524">
    <property type="term" value="F:ATP binding"/>
    <property type="evidence" value="ECO:0007669"/>
    <property type="project" value="InterPro"/>
</dbReference>
<dbReference type="InterPro" id="IPR011009">
    <property type="entry name" value="Kinase-like_dom_sf"/>
</dbReference>
<organism evidence="2 3">
    <name type="scientific">Rickenella mellea</name>
    <dbReference type="NCBI Taxonomy" id="50990"/>
    <lineage>
        <taxon>Eukaryota</taxon>
        <taxon>Fungi</taxon>
        <taxon>Dikarya</taxon>
        <taxon>Basidiomycota</taxon>
        <taxon>Agaricomycotina</taxon>
        <taxon>Agaricomycetes</taxon>
        <taxon>Hymenochaetales</taxon>
        <taxon>Rickenellaceae</taxon>
        <taxon>Rickenella</taxon>
    </lineage>
</organism>
<dbReference type="InterPro" id="IPR000719">
    <property type="entry name" value="Prot_kinase_dom"/>
</dbReference>
<dbReference type="Proteomes" id="UP000294933">
    <property type="component" value="Unassembled WGS sequence"/>
</dbReference>
<dbReference type="OrthoDB" id="2747778at2759"/>
<feature type="non-terminal residue" evidence="2">
    <location>
        <position position="1"/>
    </location>
</feature>
<dbReference type="InterPro" id="IPR040976">
    <property type="entry name" value="Pkinase_fungal"/>
</dbReference>
<dbReference type="PANTHER" id="PTHR38248">
    <property type="entry name" value="FUNK1 6"/>
    <property type="match status" value="1"/>
</dbReference>
<name>A0A4Y7PWE7_9AGAM</name>
<accession>A0A4Y7PWE7</accession>
<protein>
    <recommendedName>
        <fullName evidence="1">Protein kinase domain-containing protein</fullName>
    </recommendedName>
</protein>